<evidence type="ECO:0000256" key="1">
    <source>
        <dbReference type="SAM" id="SignalP"/>
    </source>
</evidence>
<comment type="caution">
    <text evidence="2">The sequence shown here is derived from an EMBL/GenBank/DDBJ whole genome shotgun (WGS) entry which is preliminary data.</text>
</comment>
<dbReference type="EMBL" id="JBHSQB010000021">
    <property type="protein sequence ID" value="MFC6098432.1"/>
    <property type="molecule type" value="Genomic_DNA"/>
</dbReference>
<gene>
    <name evidence="2" type="ORF">ACFPVY_17425</name>
</gene>
<keyword evidence="3" id="KW-1185">Reference proteome</keyword>
<feature type="signal peptide" evidence="1">
    <location>
        <begin position="1"/>
        <end position="19"/>
    </location>
</feature>
<dbReference type="InterPro" id="IPR032560">
    <property type="entry name" value="DUF4932"/>
</dbReference>
<protein>
    <submittedName>
        <fullName evidence="2">DUF4932 domain-containing protein</fullName>
    </submittedName>
</protein>
<keyword evidence="1" id="KW-0732">Signal</keyword>
<dbReference type="Proteomes" id="UP001596287">
    <property type="component" value="Unassembled WGS sequence"/>
</dbReference>
<accession>A0ABW1PUI9</accession>
<dbReference type="Pfam" id="PF16286">
    <property type="entry name" value="DUF4932"/>
    <property type="match status" value="1"/>
</dbReference>
<organism evidence="2 3">
    <name type="scientific">Flavobacterium qiangtangense</name>
    <dbReference type="NCBI Taxonomy" id="1442595"/>
    <lineage>
        <taxon>Bacteria</taxon>
        <taxon>Pseudomonadati</taxon>
        <taxon>Bacteroidota</taxon>
        <taxon>Flavobacteriia</taxon>
        <taxon>Flavobacteriales</taxon>
        <taxon>Flavobacteriaceae</taxon>
        <taxon>Flavobacterium</taxon>
    </lineage>
</organism>
<dbReference type="RefSeq" id="WP_379793449.1">
    <property type="nucleotide sequence ID" value="NZ_JBHSQB010000021.1"/>
</dbReference>
<feature type="chain" id="PRO_5047147082" evidence="1">
    <location>
        <begin position="20"/>
        <end position="345"/>
    </location>
</feature>
<evidence type="ECO:0000313" key="2">
    <source>
        <dbReference type="EMBL" id="MFC6098432.1"/>
    </source>
</evidence>
<evidence type="ECO:0000313" key="3">
    <source>
        <dbReference type="Proteomes" id="UP001596287"/>
    </source>
</evidence>
<reference evidence="3" key="1">
    <citation type="journal article" date="2019" name="Int. J. Syst. Evol. Microbiol.">
        <title>The Global Catalogue of Microorganisms (GCM) 10K type strain sequencing project: providing services to taxonomists for standard genome sequencing and annotation.</title>
        <authorList>
            <consortium name="The Broad Institute Genomics Platform"/>
            <consortium name="The Broad Institute Genome Sequencing Center for Infectious Disease"/>
            <person name="Wu L."/>
            <person name="Ma J."/>
        </authorList>
    </citation>
    <scope>NUCLEOTIDE SEQUENCE [LARGE SCALE GENOMIC DNA]</scope>
    <source>
        <strain evidence="3">CCUG 49679</strain>
    </source>
</reference>
<sequence length="345" mass="39970">MHKLLLILLLLSVSGSSYGQKNVRVEIDPRIEAITLFYTLATIDTFDRKPTPSIYYKDFNTYFKPYKNHPSLTWYRNLARWDAYDLSSIGLYLSDSYPFQVEIPYAGSQLQSADMTTFLSKFNLFYKEANVKDFIKSHKKEYARITDYTKNAILKSGLLQEVERFYNRPSDGEMLIYVDALNNQGSNAITIDHNKFAGKKMFKLAYLSDETLEQTNESPVTFMPLSNVLVHEVSHLFVSDFIPKYKERLEAIKHVFLTTAKGKTLPESEWQNELDELIVRVCVAKILGIKYGAAAEAKEVENQSKHFKDFKAVHAFFDNYTSNRTRYKNSTEFYPELILFLETLA</sequence>
<name>A0ABW1PUI9_9FLAO</name>
<proteinExistence type="predicted"/>